<evidence type="ECO:0000313" key="7">
    <source>
        <dbReference type="EMBL" id="KAF0490314.1"/>
    </source>
</evidence>
<keyword evidence="2 4" id="KW-0479">Metal-binding</keyword>
<sequence length="532" mass="62469">MALFQNLLSSISFNHSLNLLLFLVFLYIADFYYKYFNRVNKLPGPFPLPIIGSLWNKRDRYNEWILKLQRQYGDIFEVWLGPTRKIYLCRAEYFDKIHSLNTKSKWLSRMRATEGTFELGMGQRGVWLNANVEDWKYNRHFFNQVMLAPGFNLKAVNATNKMLKDMEQYWTMLGKDHPIDLCKWMGRFTIEMVSVITTGKRSYSLPAYFNTLSTKKADILSSILEDSEYLIKNFEKFFSSLPIFTIFPYYIRHYFPILRNLTKIGLESRDNLHNIFLGIIRERRKELEKNDCEVSNDMLTSLIMANTKKNHDKDVNYDLRPMTDHEIMGNILDAFLGGGGPSTFAVCVITHYMCKYPKVLQKVRQELDSVFGNDCNHPFTLDDLSKLKYCEAVINETIRVHNAAHTVPRENTGSDELLGYNWPAHSEFMLFYEGGNKHPDFWKNPEDYDPDRFMKEDMVLKRNFVIFGGGLRQCPGKKLALIWIKGFMATFLRKYDITLMYDELNFKSTLFKSYLETMNIKISPRNNATLYS</sequence>
<keyword evidence="4 5" id="KW-0349">Heme</keyword>
<comment type="caution">
    <text evidence="7">The sequence shown here is derived from an EMBL/GenBank/DDBJ whole genome shotgun (WGS) entry which is preliminary data.</text>
</comment>
<keyword evidence="5" id="KW-0503">Monooxygenase</keyword>
<keyword evidence="6" id="KW-0472">Membrane</keyword>
<gene>
    <name evidence="7" type="ORF">F8M41_021959</name>
</gene>
<dbReference type="GO" id="GO:0004497">
    <property type="term" value="F:monooxygenase activity"/>
    <property type="evidence" value="ECO:0007669"/>
    <property type="project" value="UniProtKB-KW"/>
</dbReference>
<dbReference type="InterPro" id="IPR036396">
    <property type="entry name" value="Cyt_P450_sf"/>
</dbReference>
<dbReference type="CDD" id="cd00302">
    <property type="entry name" value="cytochrome_P450"/>
    <property type="match status" value="1"/>
</dbReference>
<keyword evidence="8" id="KW-1185">Reference proteome</keyword>
<evidence type="ECO:0000256" key="4">
    <source>
        <dbReference type="PIRSR" id="PIRSR602401-1"/>
    </source>
</evidence>
<proteinExistence type="inferred from homology"/>
<dbReference type="InterPro" id="IPR001128">
    <property type="entry name" value="Cyt_P450"/>
</dbReference>
<organism evidence="7 8">
    <name type="scientific">Gigaspora margarita</name>
    <dbReference type="NCBI Taxonomy" id="4874"/>
    <lineage>
        <taxon>Eukaryota</taxon>
        <taxon>Fungi</taxon>
        <taxon>Fungi incertae sedis</taxon>
        <taxon>Mucoromycota</taxon>
        <taxon>Glomeromycotina</taxon>
        <taxon>Glomeromycetes</taxon>
        <taxon>Diversisporales</taxon>
        <taxon>Gigasporaceae</taxon>
        <taxon>Gigaspora</taxon>
    </lineage>
</organism>
<accession>A0A8H4EIE3</accession>
<dbReference type="GO" id="GO:0016705">
    <property type="term" value="F:oxidoreductase activity, acting on paired donors, with incorporation or reduction of molecular oxygen"/>
    <property type="evidence" value="ECO:0007669"/>
    <property type="project" value="InterPro"/>
</dbReference>
<feature type="binding site" description="axial binding residue" evidence="4">
    <location>
        <position position="474"/>
    </location>
    <ligand>
        <name>heme</name>
        <dbReference type="ChEBI" id="CHEBI:30413"/>
    </ligand>
    <ligandPart>
        <name>Fe</name>
        <dbReference type="ChEBI" id="CHEBI:18248"/>
    </ligandPart>
</feature>
<feature type="transmembrane region" description="Helical" evidence="6">
    <location>
        <begin position="12"/>
        <end position="33"/>
    </location>
</feature>
<dbReference type="AlphaFoldDB" id="A0A8H4EIE3"/>
<keyword evidence="6" id="KW-0812">Transmembrane</keyword>
<dbReference type="InterPro" id="IPR050182">
    <property type="entry name" value="Cytochrome_P450_fam2"/>
</dbReference>
<protein>
    <submittedName>
        <fullName evidence="7">Cytochrome P450</fullName>
    </submittedName>
</protein>
<dbReference type="PRINTS" id="PR00463">
    <property type="entry name" value="EP450I"/>
</dbReference>
<keyword evidence="6" id="KW-1133">Transmembrane helix</keyword>
<comment type="similarity">
    <text evidence="1 5">Belongs to the cytochrome P450 family.</text>
</comment>
<evidence type="ECO:0000256" key="1">
    <source>
        <dbReference type="ARBA" id="ARBA00010617"/>
    </source>
</evidence>
<evidence type="ECO:0000256" key="2">
    <source>
        <dbReference type="ARBA" id="ARBA00022723"/>
    </source>
</evidence>
<dbReference type="EMBL" id="WTPW01000663">
    <property type="protein sequence ID" value="KAF0490314.1"/>
    <property type="molecule type" value="Genomic_DNA"/>
</dbReference>
<evidence type="ECO:0000256" key="6">
    <source>
        <dbReference type="SAM" id="Phobius"/>
    </source>
</evidence>
<keyword evidence="5" id="KW-0560">Oxidoreductase</keyword>
<evidence type="ECO:0000256" key="3">
    <source>
        <dbReference type="ARBA" id="ARBA00023004"/>
    </source>
</evidence>
<dbReference type="Proteomes" id="UP000439903">
    <property type="component" value="Unassembled WGS sequence"/>
</dbReference>
<dbReference type="PANTHER" id="PTHR24300">
    <property type="entry name" value="CYTOCHROME P450 508A4-RELATED"/>
    <property type="match status" value="1"/>
</dbReference>
<dbReference type="PROSITE" id="PS00086">
    <property type="entry name" value="CYTOCHROME_P450"/>
    <property type="match status" value="1"/>
</dbReference>
<dbReference type="InterPro" id="IPR002401">
    <property type="entry name" value="Cyt_P450_E_grp-I"/>
</dbReference>
<dbReference type="OrthoDB" id="1470350at2759"/>
<evidence type="ECO:0000313" key="8">
    <source>
        <dbReference type="Proteomes" id="UP000439903"/>
    </source>
</evidence>
<dbReference type="PANTHER" id="PTHR24300:SF417">
    <property type="entry name" value="CYTOCHROME P450 508B1-RELATED"/>
    <property type="match status" value="1"/>
</dbReference>
<dbReference type="PRINTS" id="PR00385">
    <property type="entry name" value="P450"/>
</dbReference>
<dbReference type="GO" id="GO:0005506">
    <property type="term" value="F:iron ion binding"/>
    <property type="evidence" value="ECO:0007669"/>
    <property type="project" value="InterPro"/>
</dbReference>
<name>A0A8H4EIE3_GIGMA</name>
<dbReference type="Pfam" id="PF00067">
    <property type="entry name" value="p450"/>
    <property type="match status" value="1"/>
</dbReference>
<keyword evidence="3 4" id="KW-0408">Iron</keyword>
<dbReference type="InterPro" id="IPR017972">
    <property type="entry name" value="Cyt_P450_CS"/>
</dbReference>
<reference evidence="7 8" key="1">
    <citation type="journal article" date="2019" name="Environ. Microbiol.">
        <title>At the nexus of three kingdoms: the genome of the mycorrhizal fungus Gigaspora margarita provides insights into plant, endobacterial and fungal interactions.</title>
        <authorList>
            <person name="Venice F."/>
            <person name="Ghignone S."/>
            <person name="Salvioli di Fossalunga A."/>
            <person name="Amselem J."/>
            <person name="Novero M."/>
            <person name="Xianan X."/>
            <person name="Sedzielewska Toro K."/>
            <person name="Morin E."/>
            <person name="Lipzen A."/>
            <person name="Grigoriev I.V."/>
            <person name="Henrissat B."/>
            <person name="Martin F.M."/>
            <person name="Bonfante P."/>
        </authorList>
    </citation>
    <scope>NUCLEOTIDE SEQUENCE [LARGE SCALE GENOMIC DNA]</scope>
    <source>
        <strain evidence="7 8">BEG34</strain>
    </source>
</reference>
<evidence type="ECO:0000256" key="5">
    <source>
        <dbReference type="RuleBase" id="RU000461"/>
    </source>
</evidence>
<dbReference type="SUPFAM" id="SSF48264">
    <property type="entry name" value="Cytochrome P450"/>
    <property type="match status" value="1"/>
</dbReference>
<comment type="cofactor">
    <cofactor evidence="4">
        <name>heme</name>
        <dbReference type="ChEBI" id="CHEBI:30413"/>
    </cofactor>
</comment>
<dbReference type="GO" id="GO:0020037">
    <property type="term" value="F:heme binding"/>
    <property type="evidence" value="ECO:0007669"/>
    <property type="project" value="InterPro"/>
</dbReference>
<dbReference type="Gene3D" id="1.10.630.10">
    <property type="entry name" value="Cytochrome P450"/>
    <property type="match status" value="1"/>
</dbReference>